<name>A0A8S1EP16_9PELO</name>
<protein>
    <submittedName>
        <fullName evidence="2">Uncharacterized protein</fullName>
    </submittedName>
</protein>
<proteinExistence type="predicted"/>
<dbReference type="Proteomes" id="UP000494206">
    <property type="component" value="Unassembled WGS sequence"/>
</dbReference>
<dbReference type="AlphaFoldDB" id="A0A8S1EP16"/>
<evidence type="ECO:0000313" key="3">
    <source>
        <dbReference type="Proteomes" id="UP000494206"/>
    </source>
</evidence>
<accession>A0A8S1EP16</accession>
<keyword evidence="3" id="KW-1185">Reference proteome</keyword>
<feature type="region of interest" description="Disordered" evidence="1">
    <location>
        <begin position="17"/>
        <end position="42"/>
    </location>
</feature>
<evidence type="ECO:0000256" key="1">
    <source>
        <dbReference type="SAM" id="MobiDB-lite"/>
    </source>
</evidence>
<gene>
    <name evidence="2" type="ORF">CBOVIS_LOCUS4610</name>
</gene>
<feature type="compositionally biased region" description="Acidic residues" evidence="1">
    <location>
        <begin position="18"/>
        <end position="42"/>
    </location>
</feature>
<comment type="caution">
    <text evidence="2">The sequence shown here is derived from an EMBL/GenBank/DDBJ whole genome shotgun (WGS) entry which is preliminary data.</text>
</comment>
<evidence type="ECO:0000313" key="2">
    <source>
        <dbReference type="EMBL" id="CAB3401929.1"/>
    </source>
</evidence>
<sequence length="98" mass="11882">MAFQFGDDTFYLIMNEPVDLDENLETDEEESSFDSDEDEEDEDEIIERILLRRFQQNRFENINGYEADYESDESEFEYDSSDDEFDFDDDLEDFEIDF</sequence>
<dbReference type="EMBL" id="CADEPM010000003">
    <property type="protein sequence ID" value="CAB3401929.1"/>
    <property type="molecule type" value="Genomic_DNA"/>
</dbReference>
<reference evidence="2 3" key="1">
    <citation type="submission" date="2020-04" db="EMBL/GenBank/DDBJ databases">
        <authorList>
            <person name="Laetsch R D."/>
            <person name="Stevens L."/>
            <person name="Kumar S."/>
            <person name="Blaxter L. M."/>
        </authorList>
    </citation>
    <scope>NUCLEOTIDE SEQUENCE [LARGE SCALE GENOMIC DNA]</scope>
</reference>
<organism evidence="2 3">
    <name type="scientific">Caenorhabditis bovis</name>
    <dbReference type="NCBI Taxonomy" id="2654633"/>
    <lineage>
        <taxon>Eukaryota</taxon>
        <taxon>Metazoa</taxon>
        <taxon>Ecdysozoa</taxon>
        <taxon>Nematoda</taxon>
        <taxon>Chromadorea</taxon>
        <taxon>Rhabditida</taxon>
        <taxon>Rhabditina</taxon>
        <taxon>Rhabditomorpha</taxon>
        <taxon>Rhabditoidea</taxon>
        <taxon>Rhabditidae</taxon>
        <taxon>Peloderinae</taxon>
        <taxon>Caenorhabditis</taxon>
    </lineage>
</organism>